<dbReference type="PIRSF" id="PIRSF015617">
    <property type="entry name" value="Adensltrnsf_CobA"/>
    <property type="match status" value="1"/>
</dbReference>
<dbReference type="GO" id="GO:0009236">
    <property type="term" value="P:cobalamin biosynthetic process"/>
    <property type="evidence" value="ECO:0007669"/>
    <property type="project" value="InterPro"/>
</dbReference>
<protein>
    <submittedName>
        <fullName evidence="1">Cob(I)alamin adenosyltransferase</fullName>
    </submittedName>
</protein>
<dbReference type="GO" id="GO:0005524">
    <property type="term" value="F:ATP binding"/>
    <property type="evidence" value="ECO:0007669"/>
    <property type="project" value="InterPro"/>
</dbReference>
<evidence type="ECO:0000313" key="1">
    <source>
        <dbReference type="EMBL" id="KKQ08718.1"/>
    </source>
</evidence>
<dbReference type="SUPFAM" id="SSF52540">
    <property type="entry name" value="P-loop containing nucleoside triphosphate hydrolases"/>
    <property type="match status" value="1"/>
</dbReference>
<dbReference type="Pfam" id="PF02572">
    <property type="entry name" value="CobA_CobO_BtuR"/>
    <property type="match status" value="1"/>
</dbReference>
<accession>A0A0G0EP00</accession>
<dbReference type="InterPro" id="IPR027417">
    <property type="entry name" value="P-loop_NTPase"/>
</dbReference>
<dbReference type="GO" id="GO:0008817">
    <property type="term" value="F:corrinoid adenosyltransferase activity"/>
    <property type="evidence" value="ECO:0007669"/>
    <property type="project" value="InterPro"/>
</dbReference>
<sequence length="192" mass="21426">MSDKKKAEQKKRVKFKETTKGLVILYTGEGKGKTTAALGLALRAAGYKRKVLIVQFGKVWFTGELEGIKMLEPFVKIVQGGIGFVNIFNDKSSLEDHRKVALKTLEYLKKEIISGKWDVVIADEIIGALAGNVLKFEEVRDFIKSKPERVDLVITGHHAKKNLIALADLATEMKPIKHPYEKGFLAKPGVDY</sequence>
<proteinExistence type="predicted"/>
<reference evidence="1 2" key="1">
    <citation type="journal article" date="2015" name="Nature">
        <title>rRNA introns, odd ribosomes, and small enigmatic genomes across a large radiation of phyla.</title>
        <authorList>
            <person name="Brown C.T."/>
            <person name="Hug L.A."/>
            <person name="Thomas B.C."/>
            <person name="Sharon I."/>
            <person name="Castelle C.J."/>
            <person name="Singh A."/>
            <person name="Wilkins M.J."/>
            <person name="Williams K.H."/>
            <person name="Banfield J.F."/>
        </authorList>
    </citation>
    <scope>NUCLEOTIDE SEQUENCE [LARGE SCALE GENOMIC DNA]</scope>
</reference>
<dbReference type="PANTHER" id="PTHR46638:SF1">
    <property type="entry name" value="CORRINOID ADENOSYLTRANSFERASE"/>
    <property type="match status" value="1"/>
</dbReference>
<dbReference type="InterPro" id="IPR003724">
    <property type="entry name" value="CblAdoTrfase_CobA"/>
</dbReference>
<dbReference type="Gene3D" id="3.40.50.300">
    <property type="entry name" value="P-loop containing nucleotide triphosphate hydrolases"/>
    <property type="match status" value="1"/>
</dbReference>
<name>A0A0G0EP00_9BACT</name>
<organism evidence="1 2">
    <name type="scientific">Candidatus Daviesbacteria bacterium GW2011_GWB1_36_5</name>
    <dbReference type="NCBI Taxonomy" id="1618426"/>
    <lineage>
        <taxon>Bacteria</taxon>
        <taxon>Candidatus Daviesiibacteriota</taxon>
    </lineage>
</organism>
<dbReference type="PANTHER" id="PTHR46638">
    <property type="entry name" value="CORRINOID ADENOSYLTRANSFERASE"/>
    <property type="match status" value="1"/>
</dbReference>
<keyword evidence="1" id="KW-0808">Transferase</keyword>
<gene>
    <name evidence="1" type="ORF">US19_C0020G0007</name>
</gene>
<dbReference type="EMBL" id="LBSA01000020">
    <property type="protein sequence ID" value="KKQ08718.1"/>
    <property type="molecule type" value="Genomic_DNA"/>
</dbReference>
<comment type="caution">
    <text evidence="1">The sequence shown here is derived from an EMBL/GenBank/DDBJ whole genome shotgun (WGS) entry which is preliminary data.</text>
</comment>
<dbReference type="Proteomes" id="UP000034492">
    <property type="component" value="Unassembled WGS sequence"/>
</dbReference>
<evidence type="ECO:0000313" key="2">
    <source>
        <dbReference type="Proteomes" id="UP000034492"/>
    </source>
</evidence>
<dbReference type="AlphaFoldDB" id="A0A0G0EP00"/>